<dbReference type="eggNOG" id="ENOG502T699">
    <property type="taxonomic scope" value="Eukaryota"/>
</dbReference>
<dbReference type="HOGENOM" id="CLU_396894_0_0_1"/>
<reference evidence="3 4" key="2">
    <citation type="journal article" date="2013" name="PLoS Genet.">
        <title>Comparative genome structure, secondary metabolite, and effector coding capacity across Cochliobolus pathogens.</title>
        <authorList>
            <person name="Condon B.J."/>
            <person name="Leng Y."/>
            <person name="Wu D."/>
            <person name="Bushley K.E."/>
            <person name="Ohm R.A."/>
            <person name="Otillar R."/>
            <person name="Martin J."/>
            <person name="Schackwitz W."/>
            <person name="Grimwood J."/>
            <person name="MohdZainudin N."/>
            <person name="Xue C."/>
            <person name="Wang R."/>
            <person name="Manning V.A."/>
            <person name="Dhillon B."/>
            <person name="Tu Z.J."/>
            <person name="Steffenson B.J."/>
            <person name="Salamov A."/>
            <person name="Sun H."/>
            <person name="Lowry S."/>
            <person name="LaButti K."/>
            <person name="Han J."/>
            <person name="Copeland A."/>
            <person name="Lindquist E."/>
            <person name="Barry K."/>
            <person name="Schmutz J."/>
            <person name="Baker S.E."/>
            <person name="Ciuffetti L.M."/>
            <person name="Grigoriev I.V."/>
            <person name="Zhong S."/>
            <person name="Turgeon B.G."/>
        </authorList>
    </citation>
    <scope>NUCLEOTIDE SEQUENCE [LARGE SCALE GENOMIC DNA]</scope>
    <source>
        <strain evidence="4">28A</strain>
    </source>
</reference>
<proteinExistence type="predicted"/>
<dbReference type="AlphaFoldDB" id="R0IMQ2"/>
<dbReference type="EMBL" id="KB908615">
    <property type="protein sequence ID" value="EOA86061.1"/>
    <property type="molecule type" value="Genomic_DNA"/>
</dbReference>
<evidence type="ECO:0000256" key="2">
    <source>
        <dbReference type="SAM" id="MobiDB-lite"/>
    </source>
</evidence>
<keyword evidence="4" id="KW-1185">Reference proteome</keyword>
<accession>R0IMQ2</accession>
<sequence length="817" mass="91731">MSARLGKRPPEPRSRGTSPPNKRSRLPESRPARQDNAHPLRKSLTPSTHDTGPVPAQNIRLMSPTSIGSGRSTPTHQSAPPAPSTRPVESSQHATESTRDGPRTSMQSLRHLRDRRRAIANKAQSNPSEKPAATTTLLDSKLKAQQLDICQLKKERDELSDRLKKMEDCYERLNRRGNEPKQDFSEYLQPILSRLNALEKSSLELQEKSRLNPVQDRLSAIEAALLDMLQDIDRIGQSQSTTGSEALVKMSALENDIAVLNKWRLSQPKAITEDMIRKFATEEIGKTEDVRAVIRREITEAEERLDQRIATLQQPLHDAWDGPKDMESATATIREEDLRTVAGLRALEDQIKDIQTNLGALSDDLNETDQKVHEHSTVIGVIQNQVPELFRQQFVPFKSAAEERLQTINNKLDTHADEIAILRWHTKQLQAKSQPDSLGHKGQSQLDSLAADAATLKANMAALQSETAAKIHAISEKAADAQTMEKQVDSIMFALRDLEHRYQNISTDEIHQKMVHWFTQTYPTSEALVKDTAQIQRDITALKKFCNRISWVPSRTESLNELCQHAKQLKTLAISALDLQQLAQISTKLQLVVQSSSQEIQVQVQCALLNAKMAMTKAQDISGKLDENYRVLHALQNTVSENLNLHQSSFAKADALIALQNRTKDLESHIREIQAERLAGVQELRTILSTHHEKRVEIEQRIKNDIHELKALRSSLVPQVSRIAEQVDDVQVAAYEHRQDFDSIKNTLIEPNRDFFGLFGTILTVLAQLQQAVEGMNQNLSVAPLKLDWQYYLPALVEPPGENAGSCSGNGADKDKQ</sequence>
<evidence type="ECO:0000313" key="4">
    <source>
        <dbReference type="Proteomes" id="UP000016935"/>
    </source>
</evidence>
<dbReference type="GeneID" id="19402060"/>
<dbReference type="Proteomes" id="UP000016935">
    <property type="component" value="Unassembled WGS sequence"/>
</dbReference>
<feature type="compositionally biased region" description="Basic and acidic residues" evidence="2">
    <location>
        <begin position="25"/>
        <end position="38"/>
    </location>
</feature>
<protein>
    <submittedName>
        <fullName evidence="3">Uncharacterized protein</fullName>
    </submittedName>
</protein>
<organism evidence="3 4">
    <name type="scientific">Exserohilum turcicum (strain 28A)</name>
    <name type="common">Northern leaf blight fungus</name>
    <name type="synonym">Setosphaeria turcica</name>
    <dbReference type="NCBI Taxonomy" id="671987"/>
    <lineage>
        <taxon>Eukaryota</taxon>
        <taxon>Fungi</taxon>
        <taxon>Dikarya</taxon>
        <taxon>Ascomycota</taxon>
        <taxon>Pezizomycotina</taxon>
        <taxon>Dothideomycetes</taxon>
        <taxon>Pleosporomycetidae</taxon>
        <taxon>Pleosporales</taxon>
        <taxon>Pleosporineae</taxon>
        <taxon>Pleosporaceae</taxon>
        <taxon>Exserohilum</taxon>
    </lineage>
</organism>
<dbReference type="RefSeq" id="XP_008026337.1">
    <property type="nucleotide sequence ID" value="XM_008028146.1"/>
</dbReference>
<keyword evidence="1" id="KW-0175">Coiled coil</keyword>
<evidence type="ECO:0000313" key="3">
    <source>
        <dbReference type="EMBL" id="EOA86061.1"/>
    </source>
</evidence>
<feature type="coiled-coil region" evidence="1">
    <location>
        <begin position="344"/>
        <end position="371"/>
    </location>
</feature>
<dbReference type="OrthoDB" id="3438382at2759"/>
<reference evidence="3 4" key="1">
    <citation type="journal article" date="2012" name="PLoS Pathog.">
        <title>Diverse lifestyles and strategies of plant pathogenesis encoded in the genomes of eighteen Dothideomycetes fungi.</title>
        <authorList>
            <person name="Ohm R.A."/>
            <person name="Feau N."/>
            <person name="Henrissat B."/>
            <person name="Schoch C.L."/>
            <person name="Horwitz B.A."/>
            <person name="Barry K.W."/>
            <person name="Condon B.J."/>
            <person name="Copeland A.C."/>
            <person name="Dhillon B."/>
            <person name="Glaser F."/>
            <person name="Hesse C.N."/>
            <person name="Kosti I."/>
            <person name="LaButti K."/>
            <person name="Lindquist E.A."/>
            <person name="Lucas S."/>
            <person name="Salamov A.A."/>
            <person name="Bradshaw R.E."/>
            <person name="Ciuffetti L."/>
            <person name="Hamelin R.C."/>
            <person name="Kema G.H.J."/>
            <person name="Lawrence C."/>
            <person name="Scott J.A."/>
            <person name="Spatafora J.W."/>
            <person name="Turgeon B.G."/>
            <person name="de Wit P.J.G.M."/>
            <person name="Zhong S."/>
            <person name="Goodwin S.B."/>
            <person name="Grigoriev I.V."/>
        </authorList>
    </citation>
    <scope>NUCLEOTIDE SEQUENCE [LARGE SCALE GENOMIC DNA]</scope>
    <source>
        <strain evidence="4">28A</strain>
    </source>
</reference>
<gene>
    <name evidence="3" type="ORF">SETTUDRAFT_184829</name>
</gene>
<name>R0IMQ2_EXST2</name>
<feature type="compositionally biased region" description="Polar residues" evidence="2">
    <location>
        <begin position="63"/>
        <end position="78"/>
    </location>
</feature>
<feature type="region of interest" description="Disordered" evidence="2">
    <location>
        <begin position="1"/>
        <end position="107"/>
    </location>
</feature>
<dbReference type="STRING" id="671987.R0IMQ2"/>
<evidence type="ECO:0000256" key="1">
    <source>
        <dbReference type="SAM" id="Coils"/>
    </source>
</evidence>